<sequence>MTKPRQYDLQRWDPSLLYRKYHKDLIVDWIHTNYVCDLISPQNIYRSVKSSVLIDMNYLLSID</sequence>
<proteinExistence type="predicted"/>
<dbReference type="WBParaSite" id="SCUD_0001964601-mRNA-1">
    <property type="protein sequence ID" value="SCUD_0001964601-mRNA-1"/>
    <property type="gene ID" value="SCUD_0001964601"/>
</dbReference>
<dbReference type="Proteomes" id="UP000279833">
    <property type="component" value="Unassembled WGS sequence"/>
</dbReference>
<evidence type="ECO:0000313" key="1">
    <source>
        <dbReference type="EMBL" id="VDP69768.1"/>
    </source>
</evidence>
<reference evidence="3" key="1">
    <citation type="submission" date="2016-06" db="UniProtKB">
        <authorList>
            <consortium name="WormBaseParasite"/>
        </authorList>
    </citation>
    <scope>IDENTIFICATION</scope>
</reference>
<dbReference type="AlphaFoldDB" id="A0A183KX49"/>
<evidence type="ECO:0000313" key="3">
    <source>
        <dbReference type="WBParaSite" id="SCUD_0001964601-mRNA-1"/>
    </source>
</evidence>
<organism evidence="3">
    <name type="scientific">Schistosoma curassoni</name>
    <dbReference type="NCBI Taxonomy" id="6186"/>
    <lineage>
        <taxon>Eukaryota</taxon>
        <taxon>Metazoa</taxon>
        <taxon>Spiralia</taxon>
        <taxon>Lophotrochozoa</taxon>
        <taxon>Platyhelminthes</taxon>
        <taxon>Trematoda</taxon>
        <taxon>Digenea</taxon>
        <taxon>Strigeidida</taxon>
        <taxon>Schistosomatoidea</taxon>
        <taxon>Schistosomatidae</taxon>
        <taxon>Schistosoma</taxon>
    </lineage>
</organism>
<accession>A0A183KX49</accession>
<dbReference type="EMBL" id="UZAK01042863">
    <property type="protein sequence ID" value="VDP69768.1"/>
    <property type="molecule type" value="Genomic_DNA"/>
</dbReference>
<reference evidence="1 2" key="2">
    <citation type="submission" date="2018-11" db="EMBL/GenBank/DDBJ databases">
        <authorList>
            <consortium name="Pathogen Informatics"/>
        </authorList>
    </citation>
    <scope>NUCLEOTIDE SEQUENCE [LARGE SCALE GENOMIC DNA]</scope>
    <source>
        <strain evidence="1">Dakar</strain>
        <strain evidence="2">Dakar, Senegal</strain>
    </source>
</reference>
<evidence type="ECO:0000313" key="2">
    <source>
        <dbReference type="Proteomes" id="UP000279833"/>
    </source>
</evidence>
<keyword evidence="2" id="KW-1185">Reference proteome</keyword>
<name>A0A183KX49_9TREM</name>
<gene>
    <name evidence="1" type="ORF">SCUD_LOCUS19644</name>
</gene>
<protein>
    <submittedName>
        <fullName evidence="3">Neur_chan_LBD domain-containing protein</fullName>
    </submittedName>
</protein>